<organism evidence="3 4">
    <name type="scientific">Paraburkholderia megapolitana</name>
    <dbReference type="NCBI Taxonomy" id="420953"/>
    <lineage>
        <taxon>Bacteria</taxon>
        <taxon>Pseudomonadati</taxon>
        <taxon>Pseudomonadota</taxon>
        <taxon>Betaproteobacteria</taxon>
        <taxon>Burkholderiales</taxon>
        <taxon>Burkholderiaceae</taxon>
        <taxon>Paraburkholderia</taxon>
    </lineage>
</organism>
<name>A0A1I3E328_9BURK</name>
<dbReference type="PANTHER" id="PTHR42964">
    <property type="entry name" value="ENOYL-COA HYDRATASE"/>
    <property type="match status" value="1"/>
</dbReference>
<dbReference type="InterPro" id="IPR051683">
    <property type="entry name" value="Enoyl-CoA_Hydratase/Isomerase"/>
</dbReference>
<dbReference type="Gene3D" id="3.90.226.10">
    <property type="entry name" value="2-enoyl-CoA Hydratase, Chain A, domain 1"/>
    <property type="match status" value="1"/>
</dbReference>
<evidence type="ECO:0000256" key="1">
    <source>
        <dbReference type="ARBA" id="ARBA00005254"/>
    </source>
</evidence>
<dbReference type="Pfam" id="PF00378">
    <property type="entry name" value="ECH_1"/>
    <property type="match status" value="1"/>
</dbReference>
<evidence type="ECO:0000313" key="4">
    <source>
        <dbReference type="Proteomes" id="UP000199548"/>
    </source>
</evidence>
<protein>
    <submittedName>
        <fullName evidence="3">Methylglutaconyl-CoA hydratase</fullName>
    </submittedName>
</protein>
<dbReference type="EMBL" id="FOQU01000001">
    <property type="protein sequence ID" value="SFH93384.1"/>
    <property type="molecule type" value="Genomic_DNA"/>
</dbReference>
<dbReference type="InterPro" id="IPR001753">
    <property type="entry name" value="Enoyl-CoA_hydra/iso"/>
</dbReference>
<dbReference type="SUPFAM" id="SSF52096">
    <property type="entry name" value="ClpP/crotonase"/>
    <property type="match status" value="1"/>
</dbReference>
<proteinExistence type="inferred from homology"/>
<accession>A0A1I3E328</accession>
<dbReference type="InterPro" id="IPR029045">
    <property type="entry name" value="ClpP/crotonase-like_dom_sf"/>
</dbReference>
<dbReference type="InterPro" id="IPR014748">
    <property type="entry name" value="Enoyl-CoA_hydra_C"/>
</dbReference>
<evidence type="ECO:0000256" key="2">
    <source>
        <dbReference type="RuleBase" id="RU003707"/>
    </source>
</evidence>
<dbReference type="Proteomes" id="UP000199548">
    <property type="component" value="Unassembled WGS sequence"/>
</dbReference>
<dbReference type="OrthoDB" id="9807606at2"/>
<dbReference type="Gene3D" id="1.10.12.10">
    <property type="entry name" value="Lyase 2-enoyl-coa Hydratase, Chain A, domain 2"/>
    <property type="match status" value="1"/>
</dbReference>
<gene>
    <name evidence="3" type="ORF">SAMN05192543_101659</name>
</gene>
<dbReference type="PROSITE" id="PS00166">
    <property type="entry name" value="ENOYL_COA_HYDRATASE"/>
    <property type="match status" value="1"/>
</dbReference>
<sequence>MQYETLNLAFSGQGTSQVATVTLNRPDVRNAFNEVMIAELTAAFTALDTNDDVRAVVLAANGKAFCAGADLNWMKKMAGFSDAENRADALRLAAMLSAIYRCRKPVIARVNGDVYAGGMGLISACDIVVAVDTARFCLSEARLGLIPATIAPYVIRALGEQASRRYFATAEQFDSATALRLGLVSEAVSEAQLDTTVQQLAATLCANGPSAVRECKALVQDIAGRTLDTALIEDTAERIARVRAGAEGREGVASFLEKRAPAWRGDSA</sequence>
<dbReference type="AlphaFoldDB" id="A0A1I3E328"/>
<dbReference type="PANTHER" id="PTHR42964:SF1">
    <property type="entry name" value="POLYKETIDE BIOSYNTHESIS ENOYL-COA HYDRATASE PKSH-RELATED"/>
    <property type="match status" value="1"/>
</dbReference>
<reference evidence="3 4" key="1">
    <citation type="submission" date="2016-10" db="EMBL/GenBank/DDBJ databases">
        <authorList>
            <person name="de Groot N.N."/>
        </authorList>
    </citation>
    <scope>NUCLEOTIDE SEQUENCE [LARGE SCALE GENOMIC DNA]</scope>
    <source>
        <strain evidence="3 4">LMG 23650</strain>
    </source>
</reference>
<dbReference type="GO" id="GO:0008300">
    <property type="term" value="P:isoprenoid catabolic process"/>
    <property type="evidence" value="ECO:0007669"/>
    <property type="project" value="TreeGrafter"/>
</dbReference>
<dbReference type="CDD" id="cd06558">
    <property type="entry name" value="crotonase-like"/>
    <property type="match status" value="1"/>
</dbReference>
<dbReference type="GO" id="GO:0003824">
    <property type="term" value="F:catalytic activity"/>
    <property type="evidence" value="ECO:0007669"/>
    <property type="project" value="InterPro"/>
</dbReference>
<comment type="similarity">
    <text evidence="1 2">Belongs to the enoyl-CoA hydratase/isomerase family.</text>
</comment>
<dbReference type="RefSeq" id="WP_091007300.1">
    <property type="nucleotide sequence ID" value="NZ_CP041743.1"/>
</dbReference>
<evidence type="ECO:0000313" key="3">
    <source>
        <dbReference type="EMBL" id="SFH93384.1"/>
    </source>
</evidence>
<dbReference type="InterPro" id="IPR018376">
    <property type="entry name" value="Enoyl-CoA_hyd/isom_CS"/>
</dbReference>
<dbReference type="STRING" id="420953.SAMN05192543_101659"/>
<keyword evidence="4" id="KW-1185">Reference proteome</keyword>